<protein>
    <submittedName>
        <fullName evidence="1">Uncharacterized protein</fullName>
    </submittedName>
</protein>
<dbReference type="RefSeq" id="WP_323281199.1">
    <property type="nucleotide sequence ID" value="NZ_JAYGGQ010000026.1"/>
</dbReference>
<proteinExistence type="predicted"/>
<evidence type="ECO:0000313" key="2">
    <source>
        <dbReference type="Proteomes" id="UP001304769"/>
    </source>
</evidence>
<dbReference type="Proteomes" id="UP001304769">
    <property type="component" value="Unassembled WGS sequence"/>
</dbReference>
<dbReference type="EMBL" id="JAYGGQ010000026">
    <property type="protein sequence ID" value="MEA5457287.1"/>
    <property type="molecule type" value="Genomic_DNA"/>
</dbReference>
<keyword evidence="2" id="KW-1185">Reference proteome</keyword>
<accession>A0ABU5TCL8</accession>
<evidence type="ECO:0000313" key="1">
    <source>
        <dbReference type="EMBL" id="MEA5457287.1"/>
    </source>
</evidence>
<comment type="caution">
    <text evidence="1">The sequence shown here is derived from an EMBL/GenBank/DDBJ whole genome shotgun (WGS) entry which is preliminary data.</text>
</comment>
<reference evidence="1 2" key="1">
    <citation type="submission" date="2023-12" db="EMBL/GenBank/DDBJ databases">
        <title>Sinomonas terricola sp. nov, isolated from litchi orchard soil in Guangdong, PR China.</title>
        <authorList>
            <person name="Jiaxin W."/>
            <person name="Yang Z."/>
            <person name="Honghui Z."/>
        </authorList>
    </citation>
    <scope>NUCLEOTIDE SEQUENCE [LARGE SCALE GENOMIC DNA]</scope>
    <source>
        <strain evidence="1 2">JGH33</strain>
    </source>
</reference>
<name>A0ABU5TCL8_9MICC</name>
<organism evidence="1 2">
    <name type="scientific">Sinomonas terricola</name>
    <dbReference type="NCBI Taxonomy" id="3110330"/>
    <lineage>
        <taxon>Bacteria</taxon>
        <taxon>Bacillati</taxon>
        <taxon>Actinomycetota</taxon>
        <taxon>Actinomycetes</taxon>
        <taxon>Micrococcales</taxon>
        <taxon>Micrococcaceae</taxon>
        <taxon>Sinomonas</taxon>
    </lineage>
</organism>
<gene>
    <name evidence="1" type="ORF">SPF06_21430</name>
</gene>
<sequence length="88" mass="9492">MRTQDVDGTTLRLFSEGEYLHWVGPLTDPDGSPRAHLVYSGPDEAMVSSDGRGFFYYPTAEAAALDTGSTVIVSVSAKTADKLVNERP</sequence>